<dbReference type="EMBL" id="QXXA01000004">
    <property type="protein sequence ID" value="NBI05779.1"/>
    <property type="molecule type" value="Genomic_DNA"/>
</dbReference>
<reference evidence="1 2" key="1">
    <citation type="submission" date="2018-08" db="EMBL/GenBank/DDBJ databases">
        <title>Murine metabolic-syndrome-specific gut microbial biobank.</title>
        <authorList>
            <person name="Liu C."/>
        </authorList>
    </citation>
    <scope>NUCLEOTIDE SEQUENCE [LARGE SCALE GENOMIC DNA]</scope>
    <source>
        <strain evidence="1 2">583</strain>
    </source>
</reference>
<dbReference type="AlphaFoldDB" id="A0A845QVG2"/>
<comment type="caution">
    <text evidence="1">The sequence shown here is derived from an EMBL/GenBank/DDBJ whole genome shotgun (WGS) entry which is preliminary data.</text>
</comment>
<evidence type="ECO:0000313" key="1">
    <source>
        <dbReference type="EMBL" id="NBI05779.1"/>
    </source>
</evidence>
<accession>A0A845QVG2</accession>
<dbReference type="RefSeq" id="WP_160196268.1">
    <property type="nucleotide sequence ID" value="NZ_QXXA01000004.1"/>
</dbReference>
<keyword evidence="2" id="KW-1185">Reference proteome</keyword>
<sequence length="131" mass="15591">MIERVGQTIARELQNENEMLKTRNERLEKELNSIKNPLEFKNKILVLDKNDTLKEHFYKFEEEASELKHEMMIQDIMGYCNRENVIAEAMDVIQVCIGILDYCRATEEDIEKHNNKLLCRGWNVKQVYNII</sequence>
<gene>
    <name evidence="1" type="ORF">D3Z33_02780</name>
</gene>
<dbReference type="Proteomes" id="UP000467132">
    <property type="component" value="Unassembled WGS sequence"/>
</dbReference>
<protein>
    <submittedName>
        <fullName evidence="1">Uncharacterized protein</fullName>
    </submittedName>
</protein>
<organism evidence="1 2">
    <name type="scientific">Senegalia massiliensis</name>
    <dbReference type="NCBI Taxonomy" id="1720316"/>
    <lineage>
        <taxon>Bacteria</taxon>
        <taxon>Bacillati</taxon>
        <taxon>Bacillota</taxon>
        <taxon>Clostridia</taxon>
        <taxon>Eubacteriales</taxon>
        <taxon>Clostridiaceae</taxon>
        <taxon>Senegalia</taxon>
    </lineage>
</organism>
<dbReference type="OrthoDB" id="1910321at2"/>
<proteinExistence type="predicted"/>
<name>A0A845QVG2_9CLOT</name>
<evidence type="ECO:0000313" key="2">
    <source>
        <dbReference type="Proteomes" id="UP000467132"/>
    </source>
</evidence>